<accession>A0A927PZG5</accession>
<organism evidence="2 3">
    <name type="scientific">Nocardioides donggukensis</name>
    <dbReference type="NCBI Taxonomy" id="2774019"/>
    <lineage>
        <taxon>Bacteria</taxon>
        <taxon>Bacillati</taxon>
        <taxon>Actinomycetota</taxon>
        <taxon>Actinomycetes</taxon>
        <taxon>Propionibacteriales</taxon>
        <taxon>Nocardioidaceae</taxon>
        <taxon>Nocardioides</taxon>
    </lineage>
</organism>
<dbReference type="AlphaFoldDB" id="A0A927PZG5"/>
<comment type="caution">
    <text evidence="2">The sequence shown here is derived from an EMBL/GenBank/DDBJ whole genome shotgun (WGS) entry which is preliminary data.</text>
</comment>
<keyword evidence="1" id="KW-1133">Transmembrane helix</keyword>
<gene>
    <name evidence="2" type="ORF">IE331_10915</name>
</gene>
<feature type="transmembrane region" description="Helical" evidence="1">
    <location>
        <begin position="106"/>
        <end position="126"/>
    </location>
</feature>
<reference evidence="2" key="1">
    <citation type="submission" date="2020-09" db="EMBL/GenBank/DDBJ databases">
        <title>Nocardioides sp. strain MJB4 16S ribosomal RNA gene Genome sequencing and assembly.</title>
        <authorList>
            <person name="Kim I."/>
        </authorList>
    </citation>
    <scope>NUCLEOTIDE SEQUENCE</scope>
    <source>
        <strain evidence="2">MJB4</strain>
    </source>
</reference>
<dbReference type="EMBL" id="JACYXZ010000003">
    <property type="protein sequence ID" value="MBD8870133.1"/>
    <property type="molecule type" value="Genomic_DNA"/>
</dbReference>
<evidence type="ECO:0000256" key="1">
    <source>
        <dbReference type="SAM" id="Phobius"/>
    </source>
</evidence>
<evidence type="ECO:0000313" key="3">
    <source>
        <dbReference type="Proteomes" id="UP000616839"/>
    </source>
</evidence>
<feature type="transmembrane region" description="Helical" evidence="1">
    <location>
        <begin position="52"/>
        <end position="74"/>
    </location>
</feature>
<name>A0A927PZG5_9ACTN</name>
<keyword evidence="1" id="KW-0472">Membrane</keyword>
<feature type="transmembrane region" description="Helical" evidence="1">
    <location>
        <begin position="20"/>
        <end position="40"/>
    </location>
</feature>
<protein>
    <recommendedName>
        <fullName evidence="4">Integral membrane protein</fullName>
    </recommendedName>
</protein>
<dbReference type="Proteomes" id="UP000616839">
    <property type="component" value="Unassembled WGS sequence"/>
</dbReference>
<dbReference type="RefSeq" id="WP_192143468.1">
    <property type="nucleotide sequence ID" value="NZ_JACYXZ010000003.1"/>
</dbReference>
<evidence type="ECO:0000313" key="2">
    <source>
        <dbReference type="EMBL" id="MBD8870133.1"/>
    </source>
</evidence>
<keyword evidence="1" id="KW-0812">Transmembrane</keyword>
<proteinExistence type="predicted"/>
<evidence type="ECO:0008006" key="4">
    <source>
        <dbReference type="Google" id="ProtNLM"/>
    </source>
</evidence>
<sequence>MSTPPGPAGNRIPRDLPPPLTVAASLAAIEGLGLLAYAVLEVAATTSSRLAVGLTTSFFFAAYGAVLIGCAWALTRGRSWSRSPVVLAQLIQLGVAWSFRGGDTTLIAVALGLVALIVIAGLLHPASIAHLTEEEPA</sequence>
<keyword evidence="3" id="KW-1185">Reference proteome</keyword>